<dbReference type="Pfam" id="PF14334">
    <property type="entry name" value="DUF4390"/>
    <property type="match status" value="1"/>
</dbReference>
<name>A0A376BUU6_9NEIS</name>
<feature type="signal peptide" evidence="1">
    <location>
        <begin position="1"/>
        <end position="25"/>
    </location>
</feature>
<dbReference type="InterPro" id="IPR025500">
    <property type="entry name" value="DUF4390"/>
</dbReference>
<organism evidence="2 3">
    <name type="scientific">Alysiella crassa</name>
    <dbReference type="NCBI Taxonomy" id="153491"/>
    <lineage>
        <taxon>Bacteria</taxon>
        <taxon>Pseudomonadati</taxon>
        <taxon>Pseudomonadota</taxon>
        <taxon>Betaproteobacteria</taxon>
        <taxon>Neisseriales</taxon>
        <taxon>Neisseriaceae</taxon>
        <taxon>Alysiella</taxon>
    </lineage>
</organism>
<protein>
    <recommendedName>
        <fullName evidence="4">DUF4390 domain-containing protein</fullName>
    </recommendedName>
</protein>
<reference evidence="2 3" key="1">
    <citation type="submission" date="2018-06" db="EMBL/GenBank/DDBJ databases">
        <authorList>
            <consortium name="Pathogen Informatics"/>
            <person name="Doyle S."/>
        </authorList>
    </citation>
    <scope>NUCLEOTIDE SEQUENCE [LARGE SCALE GENOMIC DNA]</scope>
    <source>
        <strain evidence="2 3">NCTC10283</strain>
    </source>
</reference>
<evidence type="ECO:0008006" key="4">
    <source>
        <dbReference type="Google" id="ProtNLM"/>
    </source>
</evidence>
<feature type="chain" id="PRO_5016887580" description="DUF4390 domain-containing protein" evidence="1">
    <location>
        <begin position="26"/>
        <end position="193"/>
    </location>
</feature>
<sequence>MIILRNLFLSFITLLFLSSYTAAHADSIAPLRSEAKLLNNGQLAINTRFQTELPEQLRNALKQGVALDFILTYQLDKPTMASYRHKLSSWVGSSNAVNYRLSYHPITGRYRISVGTFSTEYNNLDTALKGIGAIANWHVLSEGALENVAAKDVAASVRLSLNTSKLPKPFQINALTSRNWDLDSGWKELKIGQ</sequence>
<dbReference type="RefSeq" id="WP_034293379.1">
    <property type="nucleotide sequence ID" value="NZ_CP091519.2"/>
</dbReference>
<dbReference type="STRING" id="1120980.GCA_000745955_01555"/>
<dbReference type="OrthoDB" id="5298153at2"/>
<evidence type="ECO:0000313" key="2">
    <source>
        <dbReference type="EMBL" id="SSY80792.1"/>
    </source>
</evidence>
<dbReference type="Proteomes" id="UP000254209">
    <property type="component" value="Unassembled WGS sequence"/>
</dbReference>
<dbReference type="AlphaFoldDB" id="A0A376BUU6"/>
<accession>A0A376BUU6</accession>
<dbReference type="EMBL" id="UFSO01000003">
    <property type="protein sequence ID" value="SSY80792.1"/>
    <property type="molecule type" value="Genomic_DNA"/>
</dbReference>
<proteinExistence type="predicted"/>
<keyword evidence="3" id="KW-1185">Reference proteome</keyword>
<evidence type="ECO:0000256" key="1">
    <source>
        <dbReference type="SAM" id="SignalP"/>
    </source>
</evidence>
<keyword evidence="1" id="KW-0732">Signal</keyword>
<gene>
    <name evidence="2" type="ORF">NCTC10283_02353</name>
</gene>
<evidence type="ECO:0000313" key="3">
    <source>
        <dbReference type="Proteomes" id="UP000254209"/>
    </source>
</evidence>